<accession>A0A412FP58</accession>
<dbReference type="SUPFAM" id="SSF56784">
    <property type="entry name" value="HAD-like"/>
    <property type="match status" value="1"/>
</dbReference>
<dbReference type="Gene3D" id="3.40.50.1000">
    <property type="entry name" value="HAD superfamily/HAD-like"/>
    <property type="match status" value="2"/>
</dbReference>
<dbReference type="EMBL" id="QRUP01000022">
    <property type="protein sequence ID" value="RGR69939.1"/>
    <property type="molecule type" value="Genomic_DNA"/>
</dbReference>
<dbReference type="InterPro" id="IPR050155">
    <property type="entry name" value="HAD-like_hydrolase_sf"/>
</dbReference>
<dbReference type="PANTHER" id="PTHR43434:SF1">
    <property type="entry name" value="PHOSPHOGLYCOLATE PHOSPHATASE"/>
    <property type="match status" value="1"/>
</dbReference>
<dbReference type="GO" id="GO:0006281">
    <property type="term" value="P:DNA repair"/>
    <property type="evidence" value="ECO:0007669"/>
    <property type="project" value="TreeGrafter"/>
</dbReference>
<comment type="caution">
    <text evidence="1">The sequence shown here is derived from an EMBL/GenBank/DDBJ whole genome shotgun (WGS) entry which is preliminary data.</text>
</comment>
<protein>
    <submittedName>
        <fullName evidence="1">HAD family hydrolase</fullName>
    </submittedName>
</protein>
<dbReference type="GO" id="GO:0008967">
    <property type="term" value="F:phosphoglycolate phosphatase activity"/>
    <property type="evidence" value="ECO:0007669"/>
    <property type="project" value="TreeGrafter"/>
</dbReference>
<proteinExistence type="predicted"/>
<sequence length="114" mass="12209">MLPYRTVLFDFDYTLGDSSRGIVTSVNAALTALDYPVPEPNPQGIHLARQRLESTPETTLYVGDSVVDALAARQAGFAFAAVLTGTTPAEALQAYQLCTLLRGSSEIVTMIESV</sequence>
<dbReference type="InterPro" id="IPR023198">
    <property type="entry name" value="PGP-like_dom2"/>
</dbReference>
<dbReference type="GO" id="GO:0005829">
    <property type="term" value="C:cytosol"/>
    <property type="evidence" value="ECO:0007669"/>
    <property type="project" value="TreeGrafter"/>
</dbReference>
<keyword evidence="2" id="KW-1185">Reference proteome</keyword>
<dbReference type="AlphaFoldDB" id="A0A412FP58"/>
<name>A0A412FP58_9FIRM</name>
<reference evidence="1 2" key="1">
    <citation type="submission" date="2018-08" db="EMBL/GenBank/DDBJ databases">
        <title>A genome reference for cultivated species of the human gut microbiota.</title>
        <authorList>
            <person name="Zou Y."/>
            <person name="Xue W."/>
            <person name="Luo G."/>
        </authorList>
    </citation>
    <scope>NUCLEOTIDE SEQUENCE [LARGE SCALE GENOMIC DNA]</scope>
    <source>
        <strain evidence="1 2">AF24-29</strain>
    </source>
</reference>
<dbReference type="Gene3D" id="1.10.150.240">
    <property type="entry name" value="Putative phosphatase, domain 2"/>
    <property type="match status" value="1"/>
</dbReference>
<evidence type="ECO:0000313" key="1">
    <source>
        <dbReference type="EMBL" id="RGR69939.1"/>
    </source>
</evidence>
<keyword evidence="1" id="KW-0378">Hydrolase</keyword>
<evidence type="ECO:0000313" key="2">
    <source>
        <dbReference type="Proteomes" id="UP000284178"/>
    </source>
</evidence>
<gene>
    <name evidence="1" type="ORF">DWY25_14615</name>
</gene>
<dbReference type="PANTHER" id="PTHR43434">
    <property type="entry name" value="PHOSPHOGLYCOLATE PHOSPHATASE"/>
    <property type="match status" value="1"/>
</dbReference>
<dbReference type="InterPro" id="IPR036412">
    <property type="entry name" value="HAD-like_sf"/>
</dbReference>
<dbReference type="InterPro" id="IPR023214">
    <property type="entry name" value="HAD_sf"/>
</dbReference>
<organism evidence="1 2">
    <name type="scientific">Holdemania filiformis</name>
    <dbReference type="NCBI Taxonomy" id="61171"/>
    <lineage>
        <taxon>Bacteria</taxon>
        <taxon>Bacillati</taxon>
        <taxon>Bacillota</taxon>
        <taxon>Erysipelotrichia</taxon>
        <taxon>Erysipelotrichales</taxon>
        <taxon>Erysipelotrichaceae</taxon>
        <taxon>Holdemania</taxon>
    </lineage>
</organism>
<dbReference type="Proteomes" id="UP000284178">
    <property type="component" value="Unassembled WGS sequence"/>
</dbReference>
<dbReference type="GeneID" id="83016633"/>
<dbReference type="RefSeq" id="WP_117895857.1">
    <property type="nucleotide sequence ID" value="NZ_CABJCV010000022.1"/>
</dbReference>
<dbReference type="Pfam" id="PF13242">
    <property type="entry name" value="Hydrolase_like"/>
    <property type="match status" value="1"/>
</dbReference>